<proteinExistence type="predicted"/>
<gene>
    <name evidence="1" type="ORF">METZ01_LOCUS163665</name>
</gene>
<dbReference type="Pfam" id="PF05708">
    <property type="entry name" value="Peptidase_C92"/>
    <property type="match status" value="1"/>
</dbReference>
<dbReference type="EMBL" id="UINC01028933">
    <property type="protein sequence ID" value="SVB10811.1"/>
    <property type="molecule type" value="Genomic_DNA"/>
</dbReference>
<evidence type="ECO:0000313" key="1">
    <source>
        <dbReference type="EMBL" id="SVB10811.1"/>
    </source>
</evidence>
<dbReference type="Gene3D" id="3.90.1720.10">
    <property type="entry name" value="endopeptidase domain like (from Nostoc punctiforme)"/>
    <property type="match status" value="1"/>
</dbReference>
<protein>
    <submittedName>
        <fullName evidence="1">Uncharacterized protein</fullName>
    </submittedName>
</protein>
<accession>A0A382BB96</accession>
<dbReference type="InterPro" id="IPR024453">
    <property type="entry name" value="Peptidase_C92"/>
</dbReference>
<name>A0A382BB96_9ZZZZ</name>
<dbReference type="AlphaFoldDB" id="A0A382BB96"/>
<dbReference type="PROSITE" id="PS51257">
    <property type="entry name" value="PROKAR_LIPOPROTEIN"/>
    <property type="match status" value="1"/>
</dbReference>
<reference evidence="1" key="1">
    <citation type="submission" date="2018-05" db="EMBL/GenBank/DDBJ databases">
        <authorList>
            <person name="Lanie J.A."/>
            <person name="Ng W.-L."/>
            <person name="Kazmierczak K.M."/>
            <person name="Andrzejewski T.M."/>
            <person name="Davidsen T.M."/>
            <person name="Wayne K.J."/>
            <person name="Tettelin H."/>
            <person name="Glass J.I."/>
            <person name="Rusch D."/>
            <person name="Podicherti R."/>
            <person name="Tsui H.-C.T."/>
            <person name="Winkler M.E."/>
        </authorList>
    </citation>
    <scope>NUCLEOTIDE SEQUENCE</scope>
</reference>
<sequence length="238" mass="27064">MATFRYDENTMNNLSKAILMATMALALISSSGCMSLAGRVDADLYGMRKPATKPNNYEPQEGDLVFQALPLDLDLVVAIEGVTESHYSHVGVLHKRDGEWTVIEASGPGVIYTPFEKWKTHGRNERWAAFRLKAEQQKHIPQFLTNLHPHAGKAYDFKYELSENKLYCSELIYHAWEKTTGQKMGKLTRIGDLNWKPHQKTIEKYNGGPMPLDRQMISPIELSKASQLQRVYNHGLDK</sequence>
<dbReference type="InterPro" id="IPR038765">
    <property type="entry name" value="Papain-like_cys_pep_sf"/>
</dbReference>
<dbReference type="SUPFAM" id="SSF54001">
    <property type="entry name" value="Cysteine proteinases"/>
    <property type="match status" value="1"/>
</dbReference>
<organism evidence="1">
    <name type="scientific">marine metagenome</name>
    <dbReference type="NCBI Taxonomy" id="408172"/>
    <lineage>
        <taxon>unclassified sequences</taxon>
        <taxon>metagenomes</taxon>
        <taxon>ecological metagenomes</taxon>
    </lineage>
</organism>